<dbReference type="Proteomes" id="UP001056436">
    <property type="component" value="Unassembled WGS sequence"/>
</dbReference>
<dbReference type="AlphaFoldDB" id="A0A9P9XIJ9"/>
<accession>A0A9P9XIJ9</accession>
<organism evidence="1 2">
    <name type="scientific">Colletotrichum abscissum</name>
    <dbReference type="NCBI Taxonomy" id="1671311"/>
    <lineage>
        <taxon>Eukaryota</taxon>
        <taxon>Fungi</taxon>
        <taxon>Dikarya</taxon>
        <taxon>Ascomycota</taxon>
        <taxon>Pezizomycotina</taxon>
        <taxon>Sordariomycetes</taxon>
        <taxon>Hypocreomycetidae</taxon>
        <taxon>Glomerellales</taxon>
        <taxon>Glomerellaceae</taxon>
        <taxon>Colletotrichum</taxon>
        <taxon>Colletotrichum acutatum species complex</taxon>
    </lineage>
</organism>
<proteinExistence type="predicted"/>
<gene>
    <name evidence="1" type="ORF">CABS02_04895</name>
</gene>
<reference evidence="1" key="1">
    <citation type="submission" date="2019-01" db="EMBL/GenBank/DDBJ databases">
        <title>Colletotrichum abscissum LGMF1257.</title>
        <authorList>
            <person name="Baroncelli R."/>
        </authorList>
    </citation>
    <scope>NUCLEOTIDE SEQUENCE</scope>
    <source>
        <strain evidence="1">Ca142</strain>
    </source>
</reference>
<sequence>MLNTILLRSTVWMGTGEILGPQATVFLSSRIFFRHGFHEHEFTPIVMTLGPEEARFPSHLIYQTMELHWSEI</sequence>
<protein>
    <submittedName>
        <fullName evidence="1">Uncharacterized protein</fullName>
    </submittedName>
</protein>
<name>A0A9P9XIJ9_9PEZI</name>
<keyword evidence="2" id="KW-1185">Reference proteome</keyword>
<evidence type="ECO:0000313" key="2">
    <source>
        <dbReference type="Proteomes" id="UP001056436"/>
    </source>
</evidence>
<comment type="caution">
    <text evidence="1">The sequence shown here is derived from an EMBL/GenBank/DDBJ whole genome shotgun (WGS) entry which is preliminary data.</text>
</comment>
<dbReference type="EMBL" id="SDAQ01000020">
    <property type="protein sequence ID" value="KAI3555056.1"/>
    <property type="molecule type" value="Genomic_DNA"/>
</dbReference>
<evidence type="ECO:0000313" key="1">
    <source>
        <dbReference type="EMBL" id="KAI3555056.1"/>
    </source>
</evidence>